<accession>A0A7D4CWU5</accession>
<protein>
    <recommendedName>
        <fullName evidence="5">PilN domain-containing protein</fullName>
    </recommendedName>
</protein>
<evidence type="ECO:0000256" key="2">
    <source>
        <dbReference type="SAM" id="Phobius"/>
    </source>
</evidence>
<keyword evidence="4" id="KW-1185">Reference proteome</keyword>
<dbReference type="RefSeq" id="WP_173223901.1">
    <property type="nucleotide sequence ID" value="NZ_CP048104.1"/>
</dbReference>
<dbReference type="EMBL" id="CP048104">
    <property type="protein sequence ID" value="QKG85337.1"/>
    <property type="molecule type" value="Genomic_DNA"/>
</dbReference>
<evidence type="ECO:0000256" key="1">
    <source>
        <dbReference type="SAM" id="Coils"/>
    </source>
</evidence>
<keyword evidence="2" id="KW-1133">Transmembrane helix</keyword>
<evidence type="ECO:0000313" key="4">
    <source>
        <dbReference type="Proteomes" id="UP000503088"/>
    </source>
</evidence>
<keyword evidence="2" id="KW-0472">Membrane</keyword>
<feature type="coiled-coil region" evidence="1">
    <location>
        <begin position="36"/>
        <end position="63"/>
    </location>
</feature>
<keyword evidence="1" id="KW-0175">Coiled coil</keyword>
<organism evidence="3 4">
    <name type="scientific">Kroppenstedtia pulmonis</name>
    <dbReference type="NCBI Taxonomy" id="1380685"/>
    <lineage>
        <taxon>Bacteria</taxon>
        <taxon>Bacillati</taxon>
        <taxon>Bacillota</taxon>
        <taxon>Bacilli</taxon>
        <taxon>Bacillales</taxon>
        <taxon>Thermoactinomycetaceae</taxon>
        <taxon>Kroppenstedtia</taxon>
    </lineage>
</organism>
<dbReference type="KEGG" id="kpul:GXN76_13205"/>
<dbReference type="Proteomes" id="UP000503088">
    <property type="component" value="Chromosome"/>
</dbReference>
<proteinExistence type="predicted"/>
<sequence>MNLMPPQPPGRRFFTLGIIVILLWWAHFATFAVWLYLEQIQQAEQLEQVHEEVESQMGTARKQVGDHEAFMKKYASELDYRVAVKGLENKNLPWSEAMDIIDKALLGDGTLTEVQVEGNRFRGEAVFSSGEDAAAFLGKLGKNPQITKVFLDCIGSQCEGKGTETVKEGEQRVRFHFHFRMPPIEEKERRNRGLE</sequence>
<evidence type="ECO:0000313" key="3">
    <source>
        <dbReference type="EMBL" id="QKG85337.1"/>
    </source>
</evidence>
<reference evidence="3 4" key="1">
    <citation type="submission" date="2020-01" db="EMBL/GenBank/DDBJ databases">
        <authorList>
            <person name="Gulvik C.A."/>
            <person name="Batra D.G."/>
        </authorList>
    </citation>
    <scope>NUCLEOTIDE SEQUENCE [LARGE SCALE GENOMIC DNA]</scope>
    <source>
        <strain evidence="3 4">W9323</strain>
    </source>
</reference>
<name>A0A7D4CWU5_9BACL</name>
<evidence type="ECO:0008006" key="5">
    <source>
        <dbReference type="Google" id="ProtNLM"/>
    </source>
</evidence>
<gene>
    <name evidence="3" type="ORF">GXN76_13205</name>
</gene>
<feature type="transmembrane region" description="Helical" evidence="2">
    <location>
        <begin position="12"/>
        <end position="37"/>
    </location>
</feature>
<dbReference type="AlphaFoldDB" id="A0A7D4CWU5"/>
<keyword evidence="2" id="KW-0812">Transmembrane</keyword>